<dbReference type="Pfam" id="PF13692">
    <property type="entry name" value="Glyco_trans_1_4"/>
    <property type="match status" value="1"/>
</dbReference>
<protein>
    <recommendedName>
        <fullName evidence="3">Granule-bound starch synthase</fullName>
    </recommendedName>
</protein>
<dbReference type="SUPFAM" id="SSF53756">
    <property type="entry name" value="UDP-Glycosyltransferase/glycogen phosphorylase"/>
    <property type="match status" value="1"/>
</dbReference>
<evidence type="ECO:0000313" key="2">
    <source>
        <dbReference type="Proteomes" id="UP000012960"/>
    </source>
</evidence>
<evidence type="ECO:0000313" key="1">
    <source>
        <dbReference type="EnsemblPlants" id="Ma01_p09910.1"/>
    </source>
</evidence>
<dbReference type="Proteomes" id="UP000012960">
    <property type="component" value="Unplaced"/>
</dbReference>
<evidence type="ECO:0008006" key="3">
    <source>
        <dbReference type="Google" id="ProtNLM"/>
    </source>
</evidence>
<organism evidence="1 2">
    <name type="scientific">Musa acuminata subsp. malaccensis</name>
    <name type="common">Wild banana</name>
    <name type="synonym">Musa malaccensis</name>
    <dbReference type="NCBI Taxonomy" id="214687"/>
    <lineage>
        <taxon>Eukaryota</taxon>
        <taxon>Viridiplantae</taxon>
        <taxon>Streptophyta</taxon>
        <taxon>Embryophyta</taxon>
        <taxon>Tracheophyta</taxon>
        <taxon>Spermatophyta</taxon>
        <taxon>Magnoliopsida</taxon>
        <taxon>Liliopsida</taxon>
        <taxon>Zingiberales</taxon>
        <taxon>Musaceae</taxon>
        <taxon>Musa</taxon>
    </lineage>
</organism>
<dbReference type="PANTHER" id="PTHR45825:SF3">
    <property type="entry name" value="GRANULE-BOUND STARCH SYNTHASE 1, CHLOROPLASTIC_AMYLOPLASTIC"/>
    <property type="match status" value="1"/>
</dbReference>
<proteinExistence type="predicted"/>
<dbReference type="Gene3D" id="3.40.50.2000">
    <property type="entry name" value="Glycogen Phosphorylase B"/>
    <property type="match status" value="2"/>
</dbReference>
<dbReference type="SMR" id="A0A804HSB1"/>
<sequence>MDTNEWNPSTDRYISANYDATTVMDAKPFNKEALQVEVKLLVDRNIPVIAFIGRLEEQKGSDILAAAIPEFIDENVPSYSSLHLQGTGKKKLEQQLALLENMFPDKVRAHLKFNVPLAHGIMAACHSFCGSSRMEFQNLDHCENFLQPPMCATTGGLVDTVKEGITGLHMRPFNVDCDVVDEDDIQKVVKMTKRVLEVYQTAAFAKMIQNCMDQDLSWKGPAKK</sequence>
<accession>A0A804HSB1</accession>
<dbReference type="Gramene" id="Ma01_t09910.1">
    <property type="protein sequence ID" value="Ma01_p09910.1"/>
    <property type="gene ID" value="Ma01_g09910"/>
</dbReference>
<name>A0A804HSB1_MUSAM</name>
<dbReference type="InParanoid" id="A0A804HSB1"/>
<dbReference type="OMA" id="NCSSGHE"/>
<keyword evidence="2" id="KW-1185">Reference proteome</keyword>
<reference evidence="1" key="1">
    <citation type="submission" date="2021-05" db="UniProtKB">
        <authorList>
            <consortium name="EnsemblPlants"/>
        </authorList>
    </citation>
    <scope>IDENTIFICATION</scope>
    <source>
        <strain evidence="1">subsp. malaccensis</strain>
    </source>
</reference>
<dbReference type="EnsemblPlants" id="Ma01_t09910.1">
    <property type="protein sequence ID" value="Ma01_p09910.1"/>
    <property type="gene ID" value="Ma01_g09910"/>
</dbReference>
<dbReference type="AlphaFoldDB" id="A0A804HSB1"/>
<dbReference type="PANTHER" id="PTHR45825">
    <property type="entry name" value="GRANULE-BOUND STARCH SYNTHASE 1, CHLOROPLASTIC/AMYLOPLASTIC"/>
    <property type="match status" value="1"/>
</dbReference>